<dbReference type="InterPro" id="IPR046537">
    <property type="entry name" value="DUF6602"/>
</dbReference>
<geneLocation type="plasmid" evidence="2">
    <name>unnamed1</name>
</geneLocation>
<keyword evidence="2" id="KW-0614">Plasmid</keyword>
<keyword evidence="3" id="KW-1185">Reference proteome</keyword>
<dbReference type="Pfam" id="PF20247">
    <property type="entry name" value="DUF6602"/>
    <property type="match status" value="1"/>
</dbReference>
<evidence type="ECO:0000313" key="3">
    <source>
        <dbReference type="Proteomes" id="UP000323884"/>
    </source>
</evidence>
<sequence>MTEPIFKEEEKVILSAVDKAIASSKNSQTIGRNGEIPLITFLNNYLPPTLKAVSGHFLTPDKLRSPQIDILILDSRYPLLGYNADGTVLAMGHAVLKIIEIKTNLTKKDLIKTESNFSKIRDLLSTIWPGEMGIWSSPEFILVAYRISTKLTTIEDAYFSTCLPLTNHFDISIIRNDSKSDSGSLVHFEPLGESSSAKLYKEYESIIKDNHILTCIQERTPLADFYYNLIQNSYYRLDERGYSLGDIGAHFMDYL</sequence>
<feature type="domain" description="DUF6602" evidence="1">
    <location>
        <begin position="24"/>
        <end position="123"/>
    </location>
</feature>
<evidence type="ECO:0000259" key="1">
    <source>
        <dbReference type="Pfam" id="PF20247"/>
    </source>
</evidence>
<reference evidence="2 3" key="1">
    <citation type="submission" date="2019-08" db="EMBL/GenBank/DDBJ databases">
        <title>Draft genome sequence of Chryseobacterium sp. Gsoil 183.</title>
        <authorList>
            <person name="Im W.-T."/>
        </authorList>
    </citation>
    <scope>NUCLEOTIDE SEQUENCE [LARGE SCALE GENOMIC DNA]</scope>
    <source>
        <strain evidence="2 3">Gsoil 183</strain>
        <plasmid evidence="2">unnamed1</plasmid>
    </source>
</reference>
<proteinExistence type="predicted"/>
<organism evidence="2 3">
    <name type="scientific">Chryseobacterium panacisoli</name>
    <dbReference type="NCBI Taxonomy" id="1807141"/>
    <lineage>
        <taxon>Bacteria</taxon>
        <taxon>Pseudomonadati</taxon>
        <taxon>Bacteroidota</taxon>
        <taxon>Flavobacteriia</taxon>
        <taxon>Flavobacteriales</taxon>
        <taxon>Weeksellaceae</taxon>
        <taxon>Chryseobacterium group</taxon>
        <taxon>Chryseobacterium</taxon>
    </lineage>
</organism>
<dbReference type="AlphaFoldDB" id="A0A5D8ZZY3"/>
<accession>A0A5D8ZZY3</accession>
<protein>
    <recommendedName>
        <fullName evidence="1">DUF6602 domain-containing protein</fullName>
    </recommendedName>
</protein>
<comment type="caution">
    <text evidence="2">The sequence shown here is derived from an EMBL/GenBank/DDBJ whole genome shotgun (WGS) entry which is preliminary data.</text>
</comment>
<dbReference type="OrthoDB" id="337432at2"/>
<gene>
    <name evidence="2" type="ORF">FW781_09270</name>
</gene>
<evidence type="ECO:0000313" key="2">
    <source>
        <dbReference type="EMBL" id="TZG00098.1"/>
    </source>
</evidence>
<dbReference type="RefSeq" id="WP_149387134.1">
    <property type="nucleotide sequence ID" value="NZ_VTRU01000001.1"/>
</dbReference>
<dbReference type="Proteomes" id="UP000323884">
    <property type="component" value="Unassembled WGS sequence"/>
</dbReference>
<dbReference type="CDD" id="cd21173">
    <property type="entry name" value="NucC-like"/>
    <property type="match status" value="1"/>
</dbReference>
<dbReference type="EMBL" id="VTRU01000001">
    <property type="protein sequence ID" value="TZG00098.1"/>
    <property type="molecule type" value="Genomic_DNA"/>
</dbReference>
<name>A0A5D8ZZY3_9FLAO</name>